<evidence type="ECO:0000259" key="2">
    <source>
        <dbReference type="SMART" id="SM00974"/>
    </source>
</evidence>
<dbReference type="PANTHER" id="PTHR28094">
    <property type="entry name" value="MEIOTICALLY UP-REGULATED GENE 113 PROTEIN"/>
    <property type="match status" value="1"/>
</dbReference>
<feature type="domain" description="Bacteriophage T5 Orf172 DNA-binding" evidence="2">
    <location>
        <begin position="162"/>
        <end position="257"/>
    </location>
</feature>
<sequence>MKTSRVESTQPSLPPKEAESSTPSQKKNLKAPRNEQLVDKPAPPVRAPLSTSSIRSNGNQSPSLTPLPILRKPLRSESTDTLGSQAVLAIGALSIDSDSDSAESDDDEGSTELDTDSSSLVLYEPPETVSHAFFLIAQKLDQDLTQEEIKPGYLYAFKVVDPQAEGYVEVGKAGKVSMRMQQHKRCYGKCVQIYPPKGEQPTLANNAKRIEGLIHAELSRYAVTLGNCLRLQMQHPRAHREWFQLAEHHVVGVIKKWVKWSLNAPYEEIPDRLASPNSKSKKKSGTRWKLRDCSFEEICGMCMPFDVGIEGEGSEETKQA</sequence>
<gene>
    <name evidence="3" type="ORF">PRK78_001588</name>
</gene>
<dbReference type="SMART" id="SM00974">
    <property type="entry name" value="T5orf172"/>
    <property type="match status" value="1"/>
</dbReference>
<feature type="compositionally biased region" description="Polar residues" evidence="1">
    <location>
        <begin position="49"/>
        <end position="64"/>
    </location>
</feature>
<dbReference type="EMBL" id="CP120627">
    <property type="protein sequence ID" value="WEW56153.1"/>
    <property type="molecule type" value="Genomic_DNA"/>
</dbReference>
<dbReference type="InterPro" id="IPR053006">
    <property type="entry name" value="Meiosis_regulatory"/>
</dbReference>
<dbReference type="InterPro" id="IPR018306">
    <property type="entry name" value="Phage_T5_Orf172_DNA-bd"/>
</dbReference>
<protein>
    <recommendedName>
        <fullName evidence="2">Bacteriophage T5 Orf172 DNA-binding domain-containing protein</fullName>
    </recommendedName>
</protein>
<dbReference type="Pfam" id="PF10544">
    <property type="entry name" value="T5orf172"/>
    <property type="match status" value="1"/>
</dbReference>
<dbReference type="PANTHER" id="PTHR28094:SF1">
    <property type="entry name" value="MEIOTICALLY UP-REGULATED GENE 113 PROTEIN"/>
    <property type="match status" value="1"/>
</dbReference>
<evidence type="ECO:0000313" key="3">
    <source>
        <dbReference type="EMBL" id="WEW56153.1"/>
    </source>
</evidence>
<evidence type="ECO:0000313" key="4">
    <source>
        <dbReference type="Proteomes" id="UP001219355"/>
    </source>
</evidence>
<name>A0AAF0DD88_9EURO</name>
<reference evidence="3" key="1">
    <citation type="submission" date="2023-03" db="EMBL/GenBank/DDBJ databases">
        <title>Emydomyces testavorans Genome Sequence.</title>
        <authorList>
            <person name="Hoyer L."/>
        </authorList>
    </citation>
    <scope>NUCLEOTIDE SEQUENCE</scope>
    <source>
        <strain evidence="3">16-2883</strain>
    </source>
</reference>
<proteinExistence type="predicted"/>
<evidence type="ECO:0000256" key="1">
    <source>
        <dbReference type="SAM" id="MobiDB-lite"/>
    </source>
</evidence>
<feature type="compositionally biased region" description="Polar residues" evidence="1">
    <location>
        <begin position="1"/>
        <end position="11"/>
    </location>
</feature>
<accession>A0AAF0DD88</accession>
<dbReference type="Proteomes" id="UP001219355">
    <property type="component" value="Chromosome 1"/>
</dbReference>
<keyword evidence="4" id="KW-1185">Reference proteome</keyword>
<feature type="compositionally biased region" description="Acidic residues" evidence="1">
    <location>
        <begin position="97"/>
        <end position="115"/>
    </location>
</feature>
<feature type="region of interest" description="Disordered" evidence="1">
    <location>
        <begin position="1"/>
        <end position="71"/>
    </location>
</feature>
<organism evidence="3 4">
    <name type="scientific">Emydomyces testavorans</name>
    <dbReference type="NCBI Taxonomy" id="2070801"/>
    <lineage>
        <taxon>Eukaryota</taxon>
        <taxon>Fungi</taxon>
        <taxon>Dikarya</taxon>
        <taxon>Ascomycota</taxon>
        <taxon>Pezizomycotina</taxon>
        <taxon>Eurotiomycetes</taxon>
        <taxon>Eurotiomycetidae</taxon>
        <taxon>Onygenales</taxon>
        <taxon>Nannizziopsiaceae</taxon>
        <taxon>Emydomyces</taxon>
    </lineage>
</organism>
<feature type="region of interest" description="Disordered" evidence="1">
    <location>
        <begin position="96"/>
        <end position="119"/>
    </location>
</feature>
<dbReference type="AlphaFoldDB" id="A0AAF0DD88"/>